<feature type="region of interest" description="Disordered" evidence="1">
    <location>
        <begin position="1"/>
        <end position="32"/>
    </location>
</feature>
<keyword evidence="2" id="KW-1133">Transmembrane helix</keyword>
<feature type="transmembrane region" description="Helical" evidence="2">
    <location>
        <begin position="135"/>
        <end position="156"/>
    </location>
</feature>
<evidence type="ECO:0000256" key="2">
    <source>
        <dbReference type="SAM" id="Phobius"/>
    </source>
</evidence>
<feature type="transmembrane region" description="Helical" evidence="2">
    <location>
        <begin position="168"/>
        <end position="197"/>
    </location>
</feature>
<dbReference type="Proteomes" id="UP000256913">
    <property type="component" value="Unassembled WGS sequence"/>
</dbReference>
<protein>
    <submittedName>
        <fullName evidence="3">Uncharacterized protein</fullName>
    </submittedName>
</protein>
<comment type="caution">
    <text evidence="3">The sequence shown here is derived from an EMBL/GenBank/DDBJ whole genome shotgun (WGS) entry which is preliminary data.</text>
</comment>
<dbReference type="AlphaFoldDB" id="A0A3D9ZT95"/>
<dbReference type="RefSeq" id="WP_116070964.1">
    <property type="nucleotide sequence ID" value="NZ_BONB01000058.1"/>
</dbReference>
<name>A0A3D9ZT95_9ACTN</name>
<feature type="transmembrane region" description="Helical" evidence="2">
    <location>
        <begin position="274"/>
        <end position="294"/>
    </location>
</feature>
<dbReference type="EMBL" id="QUMQ01000001">
    <property type="protein sequence ID" value="REF99834.1"/>
    <property type="molecule type" value="Genomic_DNA"/>
</dbReference>
<keyword evidence="2" id="KW-0472">Membrane</keyword>
<dbReference type="OrthoDB" id="3345261at2"/>
<sequence length="449" mass="50284">MVDNLPVGRSDANGRRYPKTPCPSAAPDGDPLLQPTVTPQKYDKAVLSYAESARLIRAKVAAEAAVSESQRSIQQATELLAHSWQRAAAAVRAIREFRAERRLGLAAKRRRKVLDRHIDDGPEDRRSRPRWLTEWLVWLIILLSAGYDTAFFATVFQDAIDIDPQAPILLRAVAYIPGFSIAMALILAGSWLAVPLFRHRSSAERRARRGPLNWRVVLSRTFRNWRPDEQTRRNDDLPWPSWPLAVTFLLLLLSVLGVWAWFRGRDLFDGNLRWPLVVLLLLLTGSAIAFKAAAHNPFADRDRETREDLARTQADLAALERGAGESVAELLGKWQEAQLTLENATLAARRPIVEAWASISEERARHGLAGNVAPSFVASDGQDTVGFALFDDLREPRVHVRVLDNGWAALADFDPARLQAQLADTLDQLHDQLDRAMETDSELHAPPEI</sequence>
<proteinExistence type="predicted"/>
<evidence type="ECO:0000313" key="4">
    <source>
        <dbReference type="Proteomes" id="UP000256913"/>
    </source>
</evidence>
<feature type="transmembrane region" description="Helical" evidence="2">
    <location>
        <begin position="242"/>
        <end position="262"/>
    </location>
</feature>
<evidence type="ECO:0000313" key="3">
    <source>
        <dbReference type="EMBL" id="REF99834.1"/>
    </source>
</evidence>
<evidence type="ECO:0000256" key="1">
    <source>
        <dbReference type="SAM" id="MobiDB-lite"/>
    </source>
</evidence>
<accession>A0A3D9ZT95</accession>
<keyword evidence="4" id="KW-1185">Reference proteome</keyword>
<organism evidence="3 4">
    <name type="scientific">Asanoa ferruginea</name>
    <dbReference type="NCBI Taxonomy" id="53367"/>
    <lineage>
        <taxon>Bacteria</taxon>
        <taxon>Bacillati</taxon>
        <taxon>Actinomycetota</taxon>
        <taxon>Actinomycetes</taxon>
        <taxon>Micromonosporales</taxon>
        <taxon>Micromonosporaceae</taxon>
        <taxon>Asanoa</taxon>
    </lineage>
</organism>
<keyword evidence="2" id="KW-0812">Transmembrane</keyword>
<reference evidence="3 4" key="1">
    <citation type="submission" date="2018-08" db="EMBL/GenBank/DDBJ databases">
        <title>Sequencing the genomes of 1000 actinobacteria strains.</title>
        <authorList>
            <person name="Klenk H.-P."/>
        </authorList>
    </citation>
    <scope>NUCLEOTIDE SEQUENCE [LARGE SCALE GENOMIC DNA]</scope>
    <source>
        <strain evidence="3 4">DSM 44099</strain>
    </source>
</reference>
<gene>
    <name evidence="3" type="ORF">DFJ67_5878</name>
</gene>